<organism evidence="12">
    <name type="scientific">Salinispirillum sp. LH 10-3-1</name>
    <dbReference type="NCBI Taxonomy" id="2952525"/>
    <lineage>
        <taxon>Bacteria</taxon>
        <taxon>Pseudomonadati</taxon>
        <taxon>Pseudomonadota</taxon>
        <taxon>Gammaproteobacteria</taxon>
        <taxon>Oceanospirillales</taxon>
        <taxon>Saccharospirillaceae</taxon>
        <taxon>Salinispirillum</taxon>
    </lineage>
</organism>
<feature type="domain" description="Pyruvate carboxyltransferase" evidence="11">
    <location>
        <begin position="42"/>
        <end position="316"/>
    </location>
</feature>
<evidence type="ECO:0000259" key="11">
    <source>
        <dbReference type="PROSITE" id="PS50991"/>
    </source>
</evidence>
<comment type="function">
    <text evidence="10">Catalyzes the condensation of the acetyl group of acetyl-CoA with 3-methyl-2-oxobutanoate (2-ketoisovalerate) to form 3-carboxy-3-hydroxy-4-methylpentanoate (2-isopropylmalate).</text>
</comment>
<keyword evidence="8 10" id="KW-0479">Metal-binding</keyword>
<dbReference type="RefSeq" id="WP_304994917.1">
    <property type="nucleotide sequence ID" value="NZ_CP101717.1"/>
</dbReference>
<dbReference type="InterPro" id="IPR013785">
    <property type="entry name" value="Aldolase_TIM"/>
</dbReference>
<dbReference type="InterPro" id="IPR039371">
    <property type="entry name" value="LeuA_N_DRE-TIM"/>
</dbReference>
<feature type="binding site" evidence="10">
    <location>
        <position position="51"/>
    </location>
    <ligand>
        <name>Mg(2+)</name>
        <dbReference type="ChEBI" id="CHEBI:18420"/>
    </ligand>
</feature>
<reference evidence="12" key="1">
    <citation type="submission" date="2022-07" db="EMBL/GenBank/DDBJ databases">
        <title>Complete genome sequence of Salinispirillum sp. LH10-3-1 capable of multiple carbohydrate inversion isolated from a soda lake.</title>
        <authorList>
            <person name="Liu J."/>
            <person name="Zhai Y."/>
            <person name="Zhang H."/>
            <person name="Yang H."/>
            <person name="Qu J."/>
            <person name="Li J."/>
        </authorList>
    </citation>
    <scope>NUCLEOTIDE SEQUENCE</scope>
    <source>
        <strain evidence="12">LH 10-3-1</strain>
    </source>
</reference>
<gene>
    <name evidence="10 12" type="primary">leuA</name>
    <name evidence="12" type="ORF">NFC81_13055</name>
</gene>
<comment type="pathway">
    <text evidence="2 10">Amino-acid biosynthesis; L-leucine biosynthesis; L-leucine from 3-methyl-2-oxobutanoate: step 1/4.</text>
</comment>
<dbReference type="SUPFAM" id="SSF110921">
    <property type="entry name" value="2-isopropylmalate synthase LeuA, allosteric (dimerisation) domain"/>
    <property type="match status" value="1"/>
</dbReference>
<keyword evidence="9 10" id="KW-0100">Branched-chain amino acid biosynthesis</keyword>
<keyword evidence="5 10" id="KW-0432">Leucine biosynthesis</keyword>
<feature type="binding site" evidence="10">
    <location>
        <position position="291"/>
    </location>
    <ligand>
        <name>Mg(2+)</name>
        <dbReference type="ChEBI" id="CHEBI:18420"/>
    </ligand>
</feature>
<dbReference type="PROSITE" id="PS00815">
    <property type="entry name" value="AIPM_HOMOCIT_SYNTH_1"/>
    <property type="match status" value="1"/>
</dbReference>
<dbReference type="PANTHER" id="PTHR46911">
    <property type="match status" value="1"/>
</dbReference>
<evidence type="ECO:0000256" key="6">
    <source>
        <dbReference type="ARBA" id="ARBA00022605"/>
    </source>
</evidence>
<name>A0AB38YEA0_9GAMM</name>
<dbReference type="Pfam" id="PF00682">
    <property type="entry name" value="HMGL-like"/>
    <property type="match status" value="1"/>
</dbReference>
<comment type="cofactor">
    <cofactor evidence="10">
        <name>Mg(2+)</name>
        <dbReference type="ChEBI" id="CHEBI:18420"/>
    </cofactor>
</comment>
<evidence type="ECO:0000256" key="3">
    <source>
        <dbReference type="ARBA" id="ARBA00009767"/>
    </source>
</evidence>
<keyword evidence="12" id="KW-0012">Acyltransferase</keyword>
<dbReference type="GO" id="GO:0000287">
    <property type="term" value="F:magnesium ion binding"/>
    <property type="evidence" value="ECO:0007669"/>
    <property type="project" value="UniProtKB-UniRule"/>
</dbReference>
<dbReference type="InterPro" id="IPR036230">
    <property type="entry name" value="LeuA_allosteric_dom_sf"/>
</dbReference>
<keyword evidence="7 10" id="KW-0808">Transferase</keyword>
<dbReference type="Gene3D" id="3.20.20.70">
    <property type="entry name" value="Aldolase class I"/>
    <property type="match status" value="1"/>
</dbReference>
<evidence type="ECO:0000256" key="9">
    <source>
        <dbReference type="ARBA" id="ARBA00023304"/>
    </source>
</evidence>
<feature type="binding site" evidence="10">
    <location>
        <position position="257"/>
    </location>
    <ligand>
        <name>Mg(2+)</name>
        <dbReference type="ChEBI" id="CHEBI:18420"/>
    </ligand>
</feature>
<evidence type="ECO:0000256" key="2">
    <source>
        <dbReference type="ARBA" id="ARBA00004689"/>
    </source>
</evidence>
<dbReference type="InterPro" id="IPR054692">
    <property type="entry name" value="LeuA-like_post-cat"/>
</dbReference>
<proteinExistence type="inferred from homology"/>
<dbReference type="GO" id="GO:0005737">
    <property type="term" value="C:cytoplasm"/>
    <property type="evidence" value="ECO:0007669"/>
    <property type="project" value="UniProtKB-SubCell"/>
</dbReference>
<evidence type="ECO:0000313" key="12">
    <source>
        <dbReference type="EMBL" id="WLD57632.1"/>
    </source>
</evidence>
<keyword evidence="10" id="KW-0460">Magnesium</keyword>
<dbReference type="GO" id="GO:0003985">
    <property type="term" value="F:acetyl-CoA C-acetyltransferase activity"/>
    <property type="evidence" value="ECO:0007669"/>
    <property type="project" value="UniProtKB-UniRule"/>
</dbReference>
<dbReference type="SUPFAM" id="SSF89000">
    <property type="entry name" value="post-HMGL domain-like"/>
    <property type="match status" value="1"/>
</dbReference>
<evidence type="ECO:0000256" key="5">
    <source>
        <dbReference type="ARBA" id="ARBA00022430"/>
    </source>
</evidence>
<dbReference type="EMBL" id="CP101717">
    <property type="protein sequence ID" value="WLD57632.1"/>
    <property type="molecule type" value="Genomic_DNA"/>
</dbReference>
<feature type="binding site" evidence="10">
    <location>
        <position position="255"/>
    </location>
    <ligand>
        <name>Mg(2+)</name>
        <dbReference type="ChEBI" id="CHEBI:18420"/>
    </ligand>
</feature>
<comment type="subcellular location">
    <subcellularLocation>
        <location evidence="10">Cytoplasm</location>
    </subcellularLocation>
</comment>
<dbReference type="GO" id="GO:0009098">
    <property type="term" value="P:L-leucine biosynthetic process"/>
    <property type="evidence" value="ECO:0007669"/>
    <property type="project" value="UniProtKB-UniRule"/>
</dbReference>
<protein>
    <recommendedName>
        <fullName evidence="4 10">2-isopropylmalate synthase</fullName>
        <ecNumber evidence="4 10">2.3.3.13</ecNumber>
    </recommendedName>
    <alternativeName>
        <fullName evidence="10">Alpha-IPM synthase</fullName>
    </alternativeName>
    <alternativeName>
        <fullName evidence="10">Alpha-isopropylmalate synthase</fullName>
    </alternativeName>
</protein>
<dbReference type="EC" id="2.3.3.13" evidence="4 10"/>
<evidence type="ECO:0000256" key="4">
    <source>
        <dbReference type="ARBA" id="ARBA00012973"/>
    </source>
</evidence>
<dbReference type="HAMAP" id="MF_00572">
    <property type="entry name" value="LeuA_type2"/>
    <property type="match status" value="1"/>
</dbReference>
<dbReference type="SUPFAM" id="SSF51569">
    <property type="entry name" value="Aldolase"/>
    <property type="match status" value="1"/>
</dbReference>
<dbReference type="SMART" id="SM00917">
    <property type="entry name" value="LeuA_dimer"/>
    <property type="match status" value="1"/>
</dbReference>
<dbReference type="Pfam" id="PF08502">
    <property type="entry name" value="LeuA_dimer"/>
    <property type="match status" value="1"/>
</dbReference>
<accession>A0AB38YEA0</accession>
<comment type="similarity">
    <text evidence="3 10">Belongs to the alpha-IPM synthase/homocitrate synthase family. LeuA type 2 subfamily.</text>
</comment>
<dbReference type="PROSITE" id="PS00816">
    <property type="entry name" value="AIPM_HOMOCIT_SYNTH_2"/>
    <property type="match status" value="1"/>
</dbReference>
<keyword evidence="10" id="KW-0963">Cytoplasm</keyword>
<evidence type="ECO:0000256" key="10">
    <source>
        <dbReference type="HAMAP-Rule" id="MF_00572"/>
    </source>
</evidence>
<evidence type="ECO:0000256" key="1">
    <source>
        <dbReference type="ARBA" id="ARBA00000064"/>
    </source>
</evidence>
<dbReference type="InterPro" id="IPR013709">
    <property type="entry name" value="2-isopropylmalate_synth_dimer"/>
</dbReference>
<comment type="subunit">
    <text evidence="10">Homodimer.</text>
</comment>
<dbReference type="CDD" id="cd07942">
    <property type="entry name" value="DRE_TIM_LeuA"/>
    <property type="match status" value="1"/>
</dbReference>
<dbReference type="InterPro" id="IPR000891">
    <property type="entry name" value="PYR_CT"/>
</dbReference>
<dbReference type="AlphaFoldDB" id="A0AB38YEA0"/>
<dbReference type="PANTHER" id="PTHR46911:SF1">
    <property type="entry name" value="2-ISOPROPYLMALATE SYNTHASE"/>
    <property type="match status" value="1"/>
</dbReference>
<comment type="catalytic activity">
    <reaction evidence="1 10">
        <text>3-methyl-2-oxobutanoate + acetyl-CoA + H2O = (2S)-2-isopropylmalate + CoA + H(+)</text>
        <dbReference type="Rhea" id="RHEA:21524"/>
        <dbReference type="ChEBI" id="CHEBI:1178"/>
        <dbReference type="ChEBI" id="CHEBI:11851"/>
        <dbReference type="ChEBI" id="CHEBI:15377"/>
        <dbReference type="ChEBI" id="CHEBI:15378"/>
        <dbReference type="ChEBI" id="CHEBI:57287"/>
        <dbReference type="ChEBI" id="CHEBI:57288"/>
        <dbReference type="EC" id="2.3.3.13"/>
    </reaction>
</comment>
<dbReference type="InterPro" id="IPR005668">
    <property type="entry name" value="IPM_Synthase"/>
</dbReference>
<keyword evidence="6 10" id="KW-0028">Amino-acid biosynthesis</keyword>
<evidence type="ECO:0000256" key="7">
    <source>
        <dbReference type="ARBA" id="ARBA00022679"/>
    </source>
</evidence>
<dbReference type="Gene3D" id="3.30.160.270">
    <property type="match status" value="1"/>
</dbReference>
<feature type="region of interest" description="Regulatory domain" evidence="10">
    <location>
        <begin position="448"/>
        <end position="573"/>
    </location>
</feature>
<dbReference type="InterPro" id="IPR002034">
    <property type="entry name" value="AIPM/Hcit_synth_CS"/>
</dbReference>
<dbReference type="NCBIfam" id="NF002991">
    <property type="entry name" value="PRK03739.1"/>
    <property type="match status" value="1"/>
</dbReference>
<dbReference type="PROSITE" id="PS50991">
    <property type="entry name" value="PYR_CT"/>
    <property type="match status" value="1"/>
</dbReference>
<sequence length="573" mass="63879">MSTSTNTPKTIRSSFDHRKYVAYDAPVLPDRTWPDQVITQAPIWCSVDLRDGNQALVDPMTVPQKVTMFELLVDMGFKEIEIGFPSASQTEFDFCRKLIEENRIPDDVTIQVLVQAREPLIARTYEALQGAKKAIVHVYNSTSRVQRQQVFRQDMNAIRNLARQGARWVKNYAMQYPDTQWRFQYSPESFTGTELEYAISVCNAVLDVWQPKADAKAIINLPATVEMSTPNVFADQVERVHRALAYRDAVVLSVHTHNDRGTGIAASEMAVMAGADRVEGTLLGNGERTGNMDIFTMAMNLYSRGVDPELYLADVDRIEQVYTECNNLPVHPRHPYIGELVYTAFSGSHQDAIKKCLDARQSDDPWEVAYLPIDPADLGRNYEAVIRVNSQSGKGGVAYLLEQQTGFRLPRALQVAFSQVVQQESERSSKEIRTDWIEAAFNEQYCRQAPLEIESYRLNAARDGKDQLAVEVRFHGQVQTWVGQGQGPLAAWVNAINSHCGLSLEVDDYAEHSLGHDKDADAVAFVELTMGSATYWGCATGSDIVRTALEAVAAGCNAALQCTREGSELSAFA</sequence>
<dbReference type="NCBIfam" id="TIGR00970">
    <property type="entry name" value="leuA_yeast"/>
    <property type="match status" value="1"/>
</dbReference>
<dbReference type="Pfam" id="PF22615">
    <property type="entry name" value="IPMS_D2"/>
    <property type="match status" value="1"/>
</dbReference>
<dbReference type="GO" id="GO:0003852">
    <property type="term" value="F:2-isopropylmalate synthase activity"/>
    <property type="evidence" value="ECO:0007669"/>
    <property type="project" value="UniProtKB-UniRule"/>
</dbReference>
<evidence type="ECO:0000256" key="8">
    <source>
        <dbReference type="ARBA" id="ARBA00022723"/>
    </source>
</evidence>